<evidence type="ECO:0000313" key="1">
    <source>
        <dbReference type="EMBL" id="CDF86348.1"/>
    </source>
</evidence>
<evidence type="ECO:0000313" key="2">
    <source>
        <dbReference type="Proteomes" id="UP000025241"/>
    </source>
</evidence>
<dbReference type="AlphaFoldDB" id="A0A024HPJ5"/>
<dbReference type="EMBL" id="HG322950">
    <property type="protein sequence ID" value="CDF86348.1"/>
    <property type="molecule type" value="Genomic_DNA"/>
</dbReference>
<accession>A0A024HPJ5</accession>
<sequence length="68" mass="7501">MAVTIVKLIGEDIPERFSRPGVEAVWKVMVNGGIVDFCLSEEDAYGLAAQLEHAEESRKPKLSKGPRM</sequence>
<dbReference type="KEGG" id="pkc:PKB_5035"/>
<keyword evidence="2" id="KW-1185">Reference proteome</keyword>
<dbReference type="Proteomes" id="UP000025241">
    <property type="component" value="Chromosome I"/>
</dbReference>
<name>A0A024HPJ5_PSEKB</name>
<dbReference type="STRING" id="1301098.PKB_5035"/>
<dbReference type="OrthoDB" id="6912275at2"/>
<organism evidence="1 2">
    <name type="scientific">Pseudomonas knackmussii (strain DSM 6978 / CCUG 54928 / LMG 23759 / B13)</name>
    <dbReference type="NCBI Taxonomy" id="1301098"/>
    <lineage>
        <taxon>Bacteria</taxon>
        <taxon>Pseudomonadati</taxon>
        <taxon>Pseudomonadota</taxon>
        <taxon>Gammaproteobacteria</taxon>
        <taxon>Pseudomonadales</taxon>
        <taxon>Pseudomonadaceae</taxon>
        <taxon>Pseudomonas</taxon>
    </lineage>
</organism>
<reference evidence="1 2" key="2">
    <citation type="submission" date="2014-05" db="EMBL/GenBank/DDBJ databases">
        <title>Genome sequence of the 3-chlorobenzoate degrading bacterium Pseudomonas knackmussii B13 shows multiple evidence for horizontal gene transfer.</title>
        <authorList>
            <person name="Miyazaki R."/>
            <person name="Bertelli C."/>
            <person name="Falquet L."/>
            <person name="Robinson-Rechavi M."/>
            <person name="Gharib W."/>
            <person name="Roy S."/>
            <person name="Van der Meer J.R."/>
        </authorList>
    </citation>
    <scope>NUCLEOTIDE SEQUENCE [LARGE SCALE GENOMIC DNA]</scope>
    <source>
        <strain evidence="1 2">B13</strain>
    </source>
</reference>
<dbReference type="HOGENOM" id="CLU_2790795_0_0_6"/>
<protein>
    <submittedName>
        <fullName evidence="1">Uncharacterized protein</fullName>
    </submittedName>
</protein>
<gene>
    <name evidence="1" type="ORF">PKB_5035</name>
</gene>
<reference evidence="1 2" key="1">
    <citation type="submission" date="2013-03" db="EMBL/GenBank/DDBJ databases">
        <authorList>
            <person name="Linke B."/>
        </authorList>
    </citation>
    <scope>NUCLEOTIDE SEQUENCE [LARGE SCALE GENOMIC DNA]</scope>
    <source>
        <strain evidence="1 2">B13</strain>
    </source>
</reference>
<proteinExistence type="predicted"/>
<dbReference type="RefSeq" id="WP_043255410.1">
    <property type="nucleotide sequence ID" value="NZ_HG322950.1"/>
</dbReference>